<sequence length="113" mass="13226">MKRCKLLLDENLPPRTKFTRLNNRFNIKHIVHDYHKSGISDREIFKVAERQERIILTLNERDFIGNSRRKSGLIGLSPNLSTEDIDKKVTSILTKHKKCYLIGKFIHVGKNNL</sequence>
<name>A0A0G1IP96_9BACT</name>
<evidence type="ECO:0000313" key="2">
    <source>
        <dbReference type="EMBL" id="KKT60990.1"/>
    </source>
</evidence>
<dbReference type="EMBL" id="LCIQ01000014">
    <property type="protein sequence ID" value="KKT60990.1"/>
    <property type="molecule type" value="Genomic_DNA"/>
</dbReference>
<protein>
    <recommendedName>
        <fullName evidence="1">DUF5615 domain-containing protein</fullName>
    </recommendedName>
</protein>
<accession>A0A0G1IP96</accession>
<proteinExistence type="predicted"/>
<organism evidence="2 3">
    <name type="scientific">Candidatus Gottesmanbacteria bacterium GW2011_GWA1_44_24b</name>
    <dbReference type="NCBI Taxonomy" id="1618437"/>
    <lineage>
        <taxon>Bacteria</taxon>
        <taxon>Candidatus Gottesmaniibacteriota</taxon>
    </lineage>
</organism>
<comment type="caution">
    <text evidence="2">The sequence shown here is derived from an EMBL/GenBank/DDBJ whole genome shotgun (WGS) entry which is preliminary data.</text>
</comment>
<dbReference type="AlphaFoldDB" id="A0A0G1IP96"/>
<dbReference type="InterPro" id="IPR041049">
    <property type="entry name" value="DUF5615"/>
</dbReference>
<gene>
    <name evidence="2" type="ORF">UW52_C0014G0020</name>
</gene>
<feature type="domain" description="DUF5615" evidence="1">
    <location>
        <begin position="5"/>
        <end position="108"/>
    </location>
</feature>
<evidence type="ECO:0000313" key="3">
    <source>
        <dbReference type="Proteomes" id="UP000034521"/>
    </source>
</evidence>
<reference evidence="2 3" key="1">
    <citation type="journal article" date="2015" name="Nature">
        <title>rRNA introns, odd ribosomes, and small enigmatic genomes across a large radiation of phyla.</title>
        <authorList>
            <person name="Brown C.T."/>
            <person name="Hug L.A."/>
            <person name="Thomas B.C."/>
            <person name="Sharon I."/>
            <person name="Castelle C.J."/>
            <person name="Singh A."/>
            <person name="Wilkins M.J."/>
            <person name="Williams K.H."/>
            <person name="Banfield J.F."/>
        </authorList>
    </citation>
    <scope>NUCLEOTIDE SEQUENCE [LARGE SCALE GENOMIC DNA]</scope>
</reference>
<dbReference type="Pfam" id="PF18480">
    <property type="entry name" value="DUF5615"/>
    <property type="match status" value="1"/>
</dbReference>
<evidence type="ECO:0000259" key="1">
    <source>
        <dbReference type="Pfam" id="PF18480"/>
    </source>
</evidence>
<dbReference type="Proteomes" id="UP000034521">
    <property type="component" value="Unassembled WGS sequence"/>
</dbReference>